<sequence length="401" mass="42684">MAISLRKTALILAGLAVAGGLAYWTFRPQPVAVDLATIDRGTLEVTVSDDGQTRITDIYTVSAPVAGTVQRTPGRVGDKVVARETVVAVVRPATPALLDTRSRREAQAALAAANAAVRLADAQYREAETELELVRAEAGRIEELGRRNIVSDRSQQEARAAVTRAEARLASAAASTEMRRRERESAQARLEGPEADGSNGDDDCCITVKAPVDGEILTIHHESEAVVAAGTVLVEIGDPAELEVVAELLSADAVRIPPQADARIEGWGGPPLEARVRRVEPTGFTKVSALGIEEQRVRTIIDLVAPPEDRPGLGHGYRVTARITVERHEDALLVPLGALFRQGADWAVFVAGGDAVARLRTVELGARDARNSVVVSGLEEGETVVMHPSDRVAEGTALTQR</sequence>
<dbReference type="EMBL" id="VSZS01000068">
    <property type="protein sequence ID" value="TYR29684.1"/>
    <property type="molecule type" value="Genomic_DNA"/>
</dbReference>
<evidence type="ECO:0000313" key="6">
    <source>
        <dbReference type="EMBL" id="TYR29684.1"/>
    </source>
</evidence>
<evidence type="ECO:0000259" key="5">
    <source>
        <dbReference type="Pfam" id="PF25967"/>
    </source>
</evidence>
<dbReference type="InterPro" id="IPR058627">
    <property type="entry name" value="MdtA-like_C"/>
</dbReference>
<evidence type="ECO:0000256" key="1">
    <source>
        <dbReference type="ARBA" id="ARBA00004196"/>
    </source>
</evidence>
<reference evidence="6 7" key="1">
    <citation type="submission" date="2019-08" db="EMBL/GenBank/DDBJ databases">
        <authorList>
            <person name="Seo Y.L."/>
        </authorList>
    </citation>
    <scope>NUCLEOTIDE SEQUENCE [LARGE SCALE GENOMIC DNA]</scope>
    <source>
        <strain evidence="6 7">MaA-C15</strain>
    </source>
</reference>
<name>A0A5D4GNI9_9HYPH</name>
<evidence type="ECO:0000313" key="7">
    <source>
        <dbReference type="Proteomes" id="UP000323258"/>
    </source>
</evidence>
<dbReference type="PANTHER" id="PTHR32347:SF29">
    <property type="entry name" value="UPF0194 MEMBRANE PROTEIN YBHG"/>
    <property type="match status" value="1"/>
</dbReference>
<keyword evidence="7" id="KW-1185">Reference proteome</keyword>
<feature type="region of interest" description="Disordered" evidence="4">
    <location>
        <begin position="171"/>
        <end position="202"/>
    </location>
</feature>
<comment type="subcellular location">
    <subcellularLocation>
        <location evidence="1">Cell envelope</location>
    </subcellularLocation>
</comment>
<protein>
    <submittedName>
        <fullName evidence="6">HlyD family efflux transporter periplasmic adaptor subunit</fullName>
    </submittedName>
</protein>
<evidence type="ECO:0000256" key="2">
    <source>
        <dbReference type="ARBA" id="ARBA00023054"/>
    </source>
</evidence>
<dbReference type="OrthoDB" id="9791520at2"/>
<dbReference type="Proteomes" id="UP000323258">
    <property type="component" value="Unassembled WGS sequence"/>
</dbReference>
<keyword evidence="2 3" id="KW-0175">Coiled coil</keyword>
<dbReference type="PANTHER" id="PTHR32347">
    <property type="entry name" value="EFFLUX SYSTEM COMPONENT YKNX-RELATED"/>
    <property type="match status" value="1"/>
</dbReference>
<proteinExistence type="predicted"/>
<feature type="domain" description="Multidrug resistance protein MdtA-like C-terminal permuted SH3" evidence="5">
    <location>
        <begin position="330"/>
        <end position="387"/>
    </location>
</feature>
<dbReference type="RefSeq" id="WP_148916992.1">
    <property type="nucleotide sequence ID" value="NZ_VSZS01000068.1"/>
</dbReference>
<feature type="compositionally biased region" description="Basic and acidic residues" evidence="4">
    <location>
        <begin position="177"/>
        <end position="186"/>
    </location>
</feature>
<dbReference type="Gene3D" id="2.40.420.20">
    <property type="match status" value="1"/>
</dbReference>
<dbReference type="GO" id="GO:0030313">
    <property type="term" value="C:cell envelope"/>
    <property type="evidence" value="ECO:0007669"/>
    <property type="project" value="UniProtKB-SubCell"/>
</dbReference>
<dbReference type="InterPro" id="IPR050465">
    <property type="entry name" value="UPF0194_transport"/>
</dbReference>
<dbReference type="Pfam" id="PF25967">
    <property type="entry name" value="RND-MFP_C"/>
    <property type="match status" value="1"/>
</dbReference>
<dbReference type="AlphaFoldDB" id="A0A5D4GNI9"/>
<comment type="caution">
    <text evidence="6">The sequence shown here is derived from an EMBL/GenBank/DDBJ whole genome shotgun (WGS) entry which is preliminary data.</text>
</comment>
<dbReference type="Gene3D" id="1.10.287.470">
    <property type="entry name" value="Helix hairpin bin"/>
    <property type="match status" value="1"/>
</dbReference>
<organism evidence="6 7">
    <name type="scientific">Neoaquamicrobium microcysteis</name>
    <dbReference type="NCBI Taxonomy" id="2682781"/>
    <lineage>
        <taxon>Bacteria</taxon>
        <taxon>Pseudomonadati</taxon>
        <taxon>Pseudomonadota</taxon>
        <taxon>Alphaproteobacteria</taxon>
        <taxon>Hyphomicrobiales</taxon>
        <taxon>Phyllobacteriaceae</taxon>
        <taxon>Neoaquamicrobium</taxon>
    </lineage>
</organism>
<gene>
    <name evidence="6" type="ORF">FY036_22835</name>
</gene>
<accession>A0A5D4GNI9</accession>
<reference evidence="6 7" key="2">
    <citation type="submission" date="2019-09" db="EMBL/GenBank/DDBJ databases">
        <title>Mesorhizobium sp. MaA-C15 isolated from Microcystis aeruginosa.</title>
        <authorList>
            <person name="Jeong S.E."/>
            <person name="Jin H.M."/>
            <person name="Jeon C.O."/>
        </authorList>
    </citation>
    <scope>NUCLEOTIDE SEQUENCE [LARGE SCALE GENOMIC DNA]</scope>
    <source>
        <strain evidence="6 7">MaA-C15</strain>
    </source>
</reference>
<feature type="coiled-coil region" evidence="3">
    <location>
        <begin position="110"/>
        <end position="144"/>
    </location>
</feature>
<evidence type="ECO:0000256" key="3">
    <source>
        <dbReference type="SAM" id="Coils"/>
    </source>
</evidence>
<evidence type="ECO:0000256" key="4">
    <source>
        <dbReference type="SAM" id="MobiDB-lite"/>
    </source>
</evidence>